<comment type="subcellular location">
    <subcellularLocation>
        <location evidence="1">Chromosome</location>
    </subcellularLocation>
</comment>
<dbReference type="Pfam" id="PF00856">
    <property type="entry name" value="SET"/>
    <property type="match status" value="1"/>
</dbReference>
<dbReference type="PRINTS" id="PR01415">
    <property type="entry name" value="ANKYRIN"/>
</dbReference>
<dbReference type="GO" id="GO:0000785">
    <property type="term" value="C:chromatin"/>
    <property type="evidence" value="ECO:0007669"/>
    <property type="project" value="TreeGrafter"/>
</dbReference>
<feature type="repeat" description="ANK" evidence="6">
    <location>
        <begin position="620"/>
        <end position="644"/>
    </location>
</feature>
<reference evidence="10" key="3">
    <citation type="submission" date="2025-09" db="UniProtKB">
        <authorList>
            <consortium name="Ensembl"/>
        </authorList>
    </citation>
    <scope>IDENTIFICATION</scope>
</reference>
<dbReference type="GO" id="GO:0032259">
    <property type="term" value="P:methylation"/>
    <property type="evidence" value="ECO:0007669"/>
    <property type="project" value="UniProtKB-KW"/>
</dbReference>
<evidence type="ECO:0000256" key="4">
    <source>
        <dbReference type="ARBA" id="ARBA00022691"/>
    </source>
</evidence>
<dbReference type="PROSITE" id="PS50280">
    <property type="entry name" value="SET"/>
    <property type="match status" value="1"/>
</dbReference>
<evidence type="ECO:0000256" key="2">
    <source>
        <dbReference type="ARBA" id="ARBA00022454"/>
    </source>
</evidence>
<dbReference type="Pfam" id="PF05033">
    <property type="entry name" value="Pre-SET"/>
    <property type="match status" value="1"/>
</dbReference>
<dbReference type="Gene3D" id="1.25.40.20">
    <property type="entry name" value="Ankyrin repeat-containing domain"/>
    <property type="match status" value="1"/>
</dbReference>
<dbReference type="InterPro" id="IPR043550">
    <property type="entry name" value="EHMT1/EHMT2"/>
</dbReference>
<reference evidence="11" key="1">
    <citation type="submission" date="2012-01" db="EMBL/GenBank/DDBJ databases">
        <title>The Genome Sequence of Oreochromis niloticus (Nile Tilapia).</title>
        <authorList>
            <consortium name="Broad Institute Genome Assembly Team"/>
            <consortium name="Broad Institute Sequencing Platform"/>
            <person name="Di Palma F."/>
            <person name="Johnson J."/>
            <person name="Lander E.S."/>
            <person name="Lindblad-Toh K."/>
        </authorList>
    </citation>
    <scope>NUCLEOTIDE SEQUENCE [LARGE SCALE GENOMIC DNA]</scope>
</reference>
<reference evidence="10" key="2">
    <citation type="submission" date="2025-08" db="UniProtKB">
        <authorList>
            <consortium name="Ensembl"/>
        </authorList>
    </citation>
    <scope>IDENTIFICATION</scope>
</reference>
<keyword evidence="5" id="KW-0156">Chromatin regulator</keyword>
<keyword evidence="3" id="KW-0808">Transferase</keyword>
<dbReference type="PANTHER" id="PTHR46307:SF2">
    <property type="entry name" value="HISTONE-LYSINE N-METHYLTRANSFERASE EHMT1"/>
    <property type="match status" value="1"/>
</dbReference>
<accession>A0A669AZL6</accession>
<sequence length="1073" mass="118012">EHEDEGLLRRKKVADRLGSSPAAEVMLNGTESDDTSHKDLTTGNNKTVLLLNENGTSDTEPPHGSVTGSNGFILTKQQEQDVSPHRTNWLPSGSPTGGHAAKTLPASASGSAQSPGALRTAPSTGTKPGQGTRDTKNGTSLSPSPVPAPVTVHRARKTMSRPAVSPAQKVNHHQEELREAKSAKMESHVAPDLQKSSPQSPSQNHLPQTVNVVFSCALGSYSGALSSRKKKRRMGMYSLVPKKKTKVLKQRTVLEMFKELQQTAKSPEAKEVASINGEKVGNASEDEESEDLESEEEEQQQPSEEPESAAQETSESIAQEAQELPLCSCRMETPKSREILILADRKCMATESVDGQLTRCQDAVAKHEMMRPSNSVQLLVLCEDHRNGMVKHQCCPGCGFFCRAGTFMECQPDVNISHRFHRACASVLKGQSFCPHCGEEASKAKEVTIAKADTTSTVSLSVRSAHGFDTSAVPGSSRAAPLQAGMATTALSTLTPGPRETLESILVALDTEKPKKLRFHPKQLYLSAKQGELKKVLLMLVDGIDPNFKMESQNKRTPLHAAAEGGYKDICHMLVQAGANLDMCDEDQRTPLMEACENNHMEVVLYLLRAGASAMHKDVEGFTCLHLAAKSGHYKIVEHLLSTGLIDINCQDDGGWTPMIWATEYKHADQVKLLLTKGADCSIRDKEENICLHWAAFSGSVEITELLLNAHCNLQAVNIHGDSPLHIAARENRLDCITLLLSRGADVFLKNREGETPPDCCSHNSKVWAALQKALHRLKTRLGVINDIALGQERVPIPCVNAVDSEPYPDDYKYIPENCVTSPMNIDRNITHLQYCVCKEDCSASICMCGQLSLRCWYDKSGRLLPEFCREEPPLIFECNHACSCWRTCKNRVVQNGLRTRLQLFRTSKKGWGVQALQDIPQGTFVCEYVGEIISEAEAEMRQNDAYLFSLDDKDLYCIDARFYGNISRFLNHMCEPNLFACRVFTKHQDLRFPHIAFFASENIKAGEELGFNYGDHFWEVKSKVFSCECGSSKCRYSSAAMASLQADSTPEDQQQPSASPDTSSSNSPSSPS</sequence>
<feature type="repeat" description="ANK" evidence="6">
    <location>
        <begin position="587"/>
        <end position="619"/>
    </location>
</feature>
<feature type="domain" description="SET" evidence="8">
    <location>
        <begin position="900"/>
        <end position="1015"/>
    </location>
</feature>
<dbReference type="InterPro" id="IPR002110">
    <property type="entry name" value="Ankyrin_rpt"/>
</dbReference>
<dbReference type="PROSITE" id="PS50867">
    <property type="entry name" value="PRE_SET"/>
    <property type="match status" value="1"/>
</dbReference>
<protein>
    <submittedName>
        <fullName evidence="10">Euchromatic histone-lysine N-methyltransferase 1b</fullName>
    </submittedName>
</protein>
<keyword evidence="4" id="KW-0949">S-adenosyl-L-methionine</keyword>
<feature type="region of interest" description="Disordered" evidence="7">
    <location>
        <begin position="1"/>
        <end position="206"/>
    </location>
</feature>
<proteinExistence type="predicted"/>
<feature type="compositionally biased region" description="Polar residues" evidence="7">
    <location>
        <begin position="85"/>
        <end position="94"/>
    </location>
</feature>
<keyword evidence="11" id="KW-1185">Reference proteome</keyword>
<dbReference type="InterPro" id="IPR036770">
    <property type="entry name" value="Ankyrin_rpt-contain_sf"/>
</dbReference>
<evidence type="ECO:0000259" key="9">
    <source>
        <dbReference type="PROSITE" id="PS50867"/>
    </source>
</evidence>
<dbReference type="Pfam" id="PF12796">
    <property type="entry name" value="Ank_2"/>
    <property type="match status" value="2"/>
</dbReference>
<feature type="compositionally biased region" description="Polar residues" evidence="7">
    <location>
        <begin position="194"/>
        <end position="206"/>
    </location>
</feature>
<dbReference type="InterPro" id="IPR007728">
    <property type="entry name" value="Pre-SET_dom"/>
</dbReference>
<dbReference type="AlphaFoldDB" id="A0A669AZL6"/>
<evidence type="ECO:0000256" key="5">
    <source>
        <dbReference type="ARBA" id="ARBA00022853"/>
    </source>
</evidence>
<dbReference type="GeneTree" id="ENSGT00940000156002"/>
<keyword evidence="6" id="KW-0040">ANK repeat</keyword>
<dbReference type="Pfam" id="PF00023">
    <property type="entry name" value="Ank"/>
    <property type="match status" value="1"/>
</dbReference>
<dbReference type="SMART" id="SM00468">
    <property type="entry name" value="PreSET"/>
    <property type="match status" value="1"/>
</dbReference>
<dbReference type="GO" id="GO:0005634">
    <property type="term" value="C:nucleus"/>
    <property type="evidence" value="ECO:0007669"/>
    <property type="project" value="InterPro"/>
</dbReference>
<feature type="compositionally biased region" description="Polar residues" evidence="7">
    <location>
        <begin position="41"/>
        <end position="59"/>
    </location>
</feature>
<feature type="compositionally biased region" description="Polar residues" evidence="7">
    <location>
        <begin position="1046"/>
        <end position="1056"/>
    </location>
</feature>
<gene>
    <name evidence="10" type="primary">EHMT1</name>
    <name evidence="10" type="synonym">ehmt1b</name>
</gene>
<feature type="repeat" description="ANK" evidence="6">
    <location>
        <begin position="554"/>
        <end position="586"/>
    </location>
</feature>
<dbReference type="SMART" id="SM00317">
    <property type="entry name" value="SET"/>
    <property type="match status" value="1"/>
</dbReference>
<feature type="repeat" description="ANK" evidence="6">
    <location>
        <begin position="654"/>
        <end position="686"/>
    </location>
</feature>
<evidence type="ECO:0000259" key="8">
    <source>
        <dbReference type="PROSITE" id="PS50280"/>
    </source>
</evidence>
<dbReference type="Ensembl" id="ENSONIT00000033998.1">
    <property type="protein sequence ID" value="ENSONIP00000027823.1"/>
    <property type="gene ID" value="ENSONIG00000012876.2"/>
</dbReference>
<feature type="region of interest" description="Disordered" evidence="7">
    <location>
        <begin position="1046"/>
        <end position="1073"/>
    </location>
</feature>
<evidence type="ECO:0000256" key="1">
    <source>
        <dbReference type="ARBA" id="ARBA00004286"/>
    </source>
</evidence>
<dbReference type="PROSITE" id="PS50088">
    <property type="entry name" value="ANK_REPEAT"/>
    <property type="match status" value="5"/>
</dbReference>
<organism evidence="10 11">
    <name type="scientific">Oreochromis niloticus</name>
    <name type="common">Nile tilapia</name>
    <name type="synonym">Tilapia nilotica</name>
    <dbReference type="NCBI Taxonomy" id="8128"/>
    <lineage>
        <taxon>Eukaryota</taxon>
        <taxon>Metazoa</taxon>
        <taxon>Chordata</taxon>
        <taxon>Craniata</taxon>
        <taxon>Vertebrata</taxon>
        <taxon>Euteleostomi</taxon>
        <taxon>Actinopterygii</taxon>
        <taxon>Neopterygii</taxon>
        <taxon>Teleostei</taxon>
        <taxon>Neoteleostei</taxon>
        <taxon>Acanthomorphata</taxon>
        <taxon>Ovalentaria</taxon>
        <taxon>Cichlomorphae</taxon>
        <taxon>Cichliformes</taxon>
        <taxon>Cichlidae</taxon>
        <taxon>African cichlids</taxon>
        <taxon>Pseudocrenilabrinae</taxon>
        <taxon>Oreochromini</taxon>
        <taxon>Oreochromis</taxon>
    </lineage>
</organism>
<dbReference type="GO" id="GO:0002039">
    <property type="term" value="F:p53 binding"/>
    <property type="evidence" value="ECO:0007669"/>
    <property type="project" value="InterPro"/>
</dbReference>
<dbReference type="SUPFAM" id="SSF48403">
    <property type="entry name" value="Ankyrin repeat"/>
    <property type="match status" value="1"/>
</dbReference>
<feature type="repeat" description="ANK" evidence="6">
    <location>
        <begin position="720"/>
        <end position="752"/>
    </location>
</feature>
<dbReference type="Gene3D" id="2.170.270.10">
    <property type="entry name" value="SET domain"/>
    <property type="match status" value="1"/>
</dbReference>
<dbReference type="GO" id="GO:0046974">
    <property type="term" value="F:histone H3K9 methyltransferase activity"/>
    <property type="evidence" value="ECO:0007669"/>
    <property type="project" value="TreeGrafter"/>
</dbReference>
<dbReference type="InterPro" id="IPR001214">
    <property type="entry name" value="SET_dom"/>
</dbReference>
<dbReference type="PROSITE" id="PS50297">
    <property type="entry name" value="ANK_REP_REGION"/>
    <property type="match status" value="5"/>
</dbReference>
<dbReference type="PANTHER" id="PTHR46307">
    <property type="entry name" value="G9A, ISOFORM B"/>
    <property type="match status" value="1"/>
</dbReference>
<feature type="region of interest" description="Disordered" evidence="7">
    <location>
        <begin position="262"/>
        <end position="317"/>
    </location>
</feature>
<dbReference type="CDD" id="cd20905">
    <property type="entry name" value="EHMT_ZBD"/>
    <property type="match status" value="1"/>
</dbReference>
<evidence type="ECO:0000256" key="7">
    <source>
        <dbReference type="SAM" id="MobiDB-lite"/>
    </source>
</evidence>
<dbReference type="InterPro" id="IPR046341">
    <property type="entry name" value="SET_dom_sf"/>
</dbReference>
<feature type="compositionally biased region" description="Low complexity" evidence="7">
    <location>
        <begin position="1057"/>
        <end position="1073"/>
    </location>
</feature>
<feature type="compositionally biased region" description="Acidic residues" evidence="7">
    <location>
        <begin position="284"/>
        <end position="307"/>
    </location>
</feature>
<feature type="domain" description="Pre-SET" evidence="9">
    <location>
        <begin position="834"/>
        <end position="897"/>
    </location>
</feature>
<feature type="compositionally biased region" description="Polar residues" evidence="7">
    <location>
        <begin position="66"/>
        <end position="77"/>
    </location>
</feature>
<keyword evidence="3" id="KW-0489">Methyltransferase</keyword>
<feature type="compositionally biased region" description="Basic and acidic residues" evidence="7">
    <location>
        <begin position="172"/>
        <end position="189"/>
    </location>
</feature>
<evidence type="ECO:0000256" key="3">
    <source>
        <dbReference type="ARBA" id="ARBA00022603"/>
    </source>
</evidence>
<evidence type="ECO:0000313" key="10">
    <source>
        <dbReference type="Ensembl" id="ENSONIP00000027823.1"/>
    </source>
</evidence>
<dbReference type="GO" id="GO:0008270">
    <property type="term" value="F:zinc ion binding"/>
    <property type="evidence" value="ECO:0007669"/>
    <property type="project" value="InterPro"/>
</dbReference>
<feature type="compositionally biased region" description="Low complexity" evidence="7">
    <location>
        <begin position="105"/>
        <end position="117"/>
    </location>
</feature>
<dbReference type="InterPro" id="IPR047762">
    <property type="entry name" value="EHMT_CRR"/>
</dbReference>
<evidence type="ECO:0000256" key="6">
    <source>
        <dbReference type="PROSITE-ProRule" id="PRU00023"/>
    </source>
</evidence>
<dbReference type="GO" id="GO:0000122">
    <property type="term" value="P:negative regulation of transcription by RNA polymerase II"/>
    <property type="evidence" value="ECO:0007669"/>
    <property type="project" value="TreeGrafter"/>
</dbReference>
<evidence type="ECO:0000313" key="11">
    <source>
        <dbReference type="Proteomes" id="UP000005207"/>
    </source>
</evidence>
<dbReference type="SUPFAM" id="SSF82199">
    <property type="entry name" value="SET domain"/>
    <property type="match status" value="1"/>
</dbReference>
<dbReference type="Pfam" id="PF21533">
    <property type="entry name" value="EHMT1-2_CRR"/>
    <property type="match status" value="1"/>
</dbReference>
<dbReference type="SMART" id="SM00248">
    <property type="entry name" value="ANK"/>
    <property type="match status" value="6"/>
</dbReference>
<keyword evidence="2" id="KW-0158">Chromosome</keyword>
<dbReference type="FunFam" id="2.170.270.10:FF:000005">
    <property type="entry name" value="Euchromatic histone-lysine N-methyltransferase 2"/>
    <property type="match status" value="1"/>
</dbReference>
<dbReference type="Proteomes" id="UP000005207">
    <property type="component" value="Linkage group LG7"/>
</dbReference>
<name>A0A669AZL6_ORENI</name>